<keyword evidence="2" id="KW-1185">Reference proteome</keyword>
<organism evidence="1 2">
    <name type="scientific">Plasmodium yoelii yoelii</name>
    <dbReference type="NCBI Taxonomy" id="73239"/>
    <lineage>
        <taxon>Eukaryota</taxon>
        <taxon>Sar</taxon>
        <taxon>Alveolata</taxon>
        <taxon>Apicomplexa</taxon>
        <taxon>Aconoidasida</taxon>
        <taxon>Haemosporida</taxon>
        <taxon>Plasmodiidae</taxon>
        <taxon>Plasmodium</taxon>
        <taxon>Plasmodium (Vinckeia)</taxon>
    </lineage>
</organism>
<comment type="caution">
    <text evidence="1">The sequence shown here is derived from an EMBL/GenBank/DDBJ whole genome shotgun (WGS) entry which is preliminary data.</text>
</comment>
<reference evidence="1 2" key="1">
    <citation type="journal article" date="2002" name="Nature">
        <title>Genome sequence and comparative analysis of the model rodent malaria parasite Plasmodium yoelii yoelii.</title>
        <authorList>
            <person name="Carlton J.M."/>
            <person name="Angiuoli S.V."/>
            <person name="Suh B.B."/>
            <person name="Kooij T.W."/>
            <person name="Pertea M."/>
            <person name="Silva J.C."/>
            <person name="Ermolaeva M.D."/>
            <person name="Allen J.E."/>
            <person name="Selengut J.D."/>
            <person name="Koo H.L."/>
            <person name="Peterson J.D."/>
            <person name="Pop M."/>
            <person name="Kosack D.S."/>
            <person name="Shumway M.F."/>
            <person name="Bidwell S.L."/>
            <person name="Shallom S.J."/>
            <person name="van Aken S.E."/>
            <person name="Riedmuller S.B."/>
            <person name="Feldblyum T.V."/>
            <person name="Cho J.K."/>
            <person name="Quackenbush J."/>
            <person name="Sedegah M."/>
            <person name="Shoaibi A."/>
            <person name="Cummings L.M."/>
            <person name="Florens L."/>
            <person name="Yates J.R."/>
            <person name="Raine J.D."/>
            <person name="Sinden R.E."/>
            <person name="Harris M.A."/>
            <person name="Cunningham D.A."/>
            <person name="Preiser P.R."/>
            <person name="Bergman L.W."/>
            <person name="Vaidya A.B."/>
            <person name="van Lin L.H."/>
            <person name="Janse C.J."/>
            <person name="Waters A.P."/>
            <person name="Smith H.O."/>
            <person name="White O.R."/>
            <person name="Salzberg S.L."/>
            <person name="Venter J.C."/>
            <person name="Fraser C.M."/>
            <person name="Hoffman S.L."/>
            <person name="Gardner M.J."/>
            <person name="Carucci D.J."/>
        </authorList>
    </citation>
    <scope>NUCLEOTIDE SEQUENCE [LARGE SCALE GENOMIC DNA]</scope>
    <source>
        <strain evidence="1 2">17XNL</strain>
    </source>
</reference>
<sequence>MVNFQKIYSYFLNHIIIFLKKKLKLFEANSFLSHLDQNYKNCKNETSVKSQNNVVDTFTFNYQTENNMDVQKLNELILDNIPASENNPSPLKNNISYSEYSMFVNKRRNTNRSSGTKYDTKYGIKCDKFCSSFGKEQSSDISSNVNENKMSLHTSLNSIIHLFYSFSHLNLFDKTCIDFYFDNLYNVINEKKNEITAYQWLLIRDTIKIVNIKNKTEWNILLDNVNTYTNYGKDSKDQIETIHIDI</sequence>
<accession>Q7RGR7</accession>
<dbReference type="PaxDb" id="73239-Q7RGR7"/>
<evidence type="ECO:0000313" key="2">
    <source>
        <dbReference type="Proteomes" id="UP000008553"/>
    </source>
</evidence>
<proteinExistence type="predicted"/>
<evidence type="ECO:0000313" key="1">
    <source>
        <dbReference type="EMBL" id="EAA16114.1"/>
    </source>
</evidence>
<gene>
    <name evidence="1" type="ORF">PY04279</name>
</gene>
<dbReference type="InParanoid" id="Q7RGR7"/>
<protein>
    <submittedName>
        <fullName evidence="1">Uncharacterized protein</fullName>
    </submittedName>
</protein>
<dbReference type="AlphaFoldDB" id="Q7RGR7"/>
<dbReference type="Proteomes" id="UP000008553">
    <property type="component" value="Unassembled WGS sequence"/>
</dbReference>
<dbReference type="EMBL" id="AABL01001287">
    <property type="protein sequence ID" value="EAA16114.1"/>
    <property type="molecule type" value="Genomic_DNA"/>
</dbReference>
<name>Q7RGR7_PLAYO</name>